<accession>R8Q058</accession>
<keyword evidence="1" id="KW-0472">Membrane</keyword>
<dbReference type="EMBL" id="AHEZ01000060">
    <property type="protein sequence ID" value="EOP64446.1"/>
    <property type="molecule type" value="Genomic_DNA"/>
</dbReference>
<evidence type="ECO:0000313" key="2">
    <source>
        <dbReference type="EMBL" id="EOP64446.1"/>
    </source>
</evidence>
<comment type="caution">
    <text evidence="2">The sequence shown here is derived from an EMBL/GenBank/DDBJ whole genome shotgun (WGS) entry which is preliminary data.</text>
</comment>
<dbReference type="HOGENOM" id="CLU_211331_0_0_9"/>
<sequence>MFKLRRYPIFLGLLGSFFISSGMILQHILPYSPSIGWILGFICFTSASYFAMKDKNN</sequence>
<evidence type="ECO:0000313" key="3">
    <source>
        <dbReference type="Proteomes" id="UP000014019"/>
    </source>
</evidence>
<evidence type="ECO:0000256" key="1">
    <source>
        <dbReference type="SAM" id="Phobius"/>
    </source>
</evidence>
<proteinExistence type="predicted"/>
<keyword evidence="1" id="KW-0812">Transmembrane</keyword>
<gene>
    <name evidence="2" type="ORF">IIQ_03650</name>
</gene>
<reference evidence="2 3" key="1">
    <citation type="submission" date="2012-12" db="EMBL/GenBank/DDBJ databases">
        <title>The Genome Sequence of Bacillus cereus VD118.</title>
        <authorList>
            <consortium name="The Broad Institute Genome Sequencing Platform"/>
            <consortium name="The Broad Institute Genome Sequencing Center for Infectious Disease"/>
            <person name="Feldgarden M."/>
            <person name="Van der Auwera G.A."/>
            <person name="Mahillon J."/>
            <person name="Duprez V."/>
            <person name="Timmery S."/>
            <person name="Mattelet C."/>
            <person name="Dierick K."/>
            <person name="Sun M."/>
            <person name="Yu Z."/>
            <person name="Zhu L."/>
            <person name="Hu X."/>
            <person name="Shank E.B."/>
            <person name="Swiecicka I."/>
            <person name="Hansen B.M."/>
            <person name="Andrup L."/>
            <person name="Walker B."/>
            <person name="Young S.K."/>
            <person name="Zeng Q."/>
            <person name="Gargeya S."/>
            <person name="Fitzgerald M."/>
            <person name="Haas B."/>
            <person name="Abouelleil A."/>
            <person name="Alvarado L."/>
            <person name="Arachchi H.M."/>
            <person name="Berlin A.M."/>
            <person name="Chapman S.B."/>
            <person name="Dewar J."/>
            <person name="Goldberg J."/>
            <person name="Griggs A."/>
            <person name="Gujja S."/>
            <person name="Hansen M."/>
            <person name="Howarth C."/>
            <person name="Imamovic A."/>
            <person name="Larimer J."/>
            <person name="McCowan C."/>
            <person name="Murphy C."/>
            <person name="Neiman D."/>
            <person name="Pearson M."/>
            <person name="Priest M."/>
            <person name="Roberts A."/>
            <person name="Saif S."/>
            <person name="Shea T."/>
            <person name="Sisk P."/>
            <person name="Sykes S."/>
            <person name="Wortman J."/>
            <person name="Nusbaum C."/>
            <person name="Birren B."/>
        </authorList>
    </citation>
    <scope>NUCLEOTIDE SEQUENCE [LARGE SCALE GENOMIC DNA]</scope>
    <source>
        <strain evidence="2 3">VD118</strain>
    </source>
</reference>
<dbReference type="PATRIC" id="fig|1053231.3.peg.5137"/>
<feature type="transmembrane region" description="Helical" evidence="1">
    <location>
        <begin position="35"/>
        <end position="52"/>
    </location>
</feature>
<keyword evidence="1" id="KW-1133">Transmembrane helix</keyword>
<protein>
    <recommendedName>
        <fullName evidence="4">Group-specific protein</fullName>
    </recommendedName>
</protein>
<organism evidence="2 3">
    <name type="scientific">Bacillus cereus VD118</name>
    <dbReference type="NCBI Taxonomy" id="1053231"/>
    <lineage>
        <taxon>Bacteria</taxon>
        <taxon>Bacillati</taxon>
        <taxon>Bacillota</taxon>
        <taxon>Bacilli</taxon>
        <taxon>Bacillales</taxon>
        <taxon>Bacillaceae</taxon>
        <taxon>Bacillus</taxon>
        <taxon>Bacillus cereus group</taxon>
    </lineage>
</organism>
<feature type="transmembrane region" description="Helical" evidence="1">
    <location>
        <begin position="7"/>
        <end position="29"/>
    </location>
</feature>
<dbReference type="AlphaFoldDB" id="R8Q058"/>
<dbReference type="Proteomes" id="UP000014019">
    <property type="component" value="Unassembled WGS sequence"/>
</dbReference>
<evidence type="ECO:0008006" key="4">
    <source>
        <dbReference type="Google" id="ProtNLM"/>
    </source>
</evidence>
<name>R8Q058_BACCE</name>